<dbReference type="Proteomes" id="UP000018442">
    <property type="component" value="Unassembled WGS sequence"/>
</dbReference>
<dbReference type="HOGENOM" id="CLU_1976736_0_0_6"/>
<dbReference type="InterPro" id="IPR058601">
    <property type="entry name" value="Phage_phiTE_015-like"/>
</dbReference>
<reference evidence="2" key="1">
    <citation type="journal article" date="2012" name="PLoS ONE">
        <title>The success of Acinetobacter species; genetic, metabolic and virulence attributes.</title>
        <authorList>
            <person name="Peleg A.Y."/>
            <person name="de Breij A."/>
            <person name="Adams M.D."/>
            <person name="Cerqueira G.M."/>
            <person name="Mocali S."/>
            <person name="Galardini M."/>
            <person name="Nibbering P.H."/>
            <person name="Earl A.M."/>
            <person name="Ward D.V."/>
            <person name="Paterson D.L."/>
            <person name="Seifert H."/>
            <person name="Dijkshoorn L."/>
        </authorList>
    </citation>
    <scope>NUCLEOTIDE SEQUENCE [LARGE SCALE GENOMIC DNA]</scope>
    <source>
        <strain evidence="2">SH205</strain>
    </source>
</reference>
<evidence type="ECO:0000313" key="1">
    <source>
        <dbReference type="EMBL" id="EEY94081.1"/>
    </source>
</evidence>
<dbReference type="RefSeq" id="WP_005402902.1">
    <property type="nucleotide sequence ID" value="NZ_GG705011.1"/>
</dbReference>
<protein>
    <submittedName>
        <fullName evidence="1">Uncharacterized protein</fullName>
    </submittedName>
</protein>
<sequence length="126" mass="14570">MDIKKEREAFEAYMSEKYKNLMDRRQCLNNGGGYMAWDMNVAWRVWQAAKAQEAEKLKGCVVVPVELSETVAEKLALGKVEKPRQENDVVWQEIADKAYSENLKIKKLEIKRDYKELVEAARGGNE</sequence>
<proteinExistence type="predicted"/>
<evidence type="ECO:0000313" key="2">
    <source>
        <dbReference type="Proteomes" id="UP000018442"/>
    </source>
</evidence>
<name>D0SJQ9_ACIJU</name>
<accession>D0SJQ9</accession>
<gene>
    <name evidence="1" type="ORF">HMPREF0026_01357</name>
</gene>
<dbReference type="EMBL" id="GG705011">
    <property type="protein sequence ID" value="EEY94081.1"/>
    <property type="molecule type" value="Genomic_DNA"/>
</dbReference>
<organism evidence="1 2">
    <name type="scientific">Acinetobacter junii SH205</name>
    <dbReference type="NCBI Taxonomy" id="575587"/>
    <lineage>
        <taxon>Bacteria</taxon>
        <taxon>Pseudomonadati</taxon>
        <taxon>Pseudomonadota</taxon>
        <taxon>Gammaproteobacteria</taxon>
        <taxon>Moraxellales</taxon>
        <taxon>Moraxellaceae</taxon>
        <taxon>Acinetobacter</taxon>
    </lineage>
</organism>
<dbReference type="Pfam" id="PF26207">
    <property type="entry name" value="Phage_phiTE_015"/>
    <property type="match status" value="1"/>
</dbReference>
<dbReference type="AlphaFoldDB" id="D0SJQ9"/>